<dbReference type="PATRIC" id="fig|626887.3.peg.111"/>
<reference evidence="1 2" key="1">
    <citation type="journal article" date="2013" name="Genome Announc.">
        <title>Genome Sequence of the Polycyclic Aromatic Hydrocarbon-Degrading Bacterium Strain Marinobacter nanhaiticus D15-8WT.</title>
        <authorList>
            <person name="Cui Z."/>
            <person name="Gao W."/>
            <person name="Li Q."/>
            <person name="Xu G."/>
            <person name="Zheng L."/>
        </authorList>
    </citation>
    <scope>NUCLEOTIDE SEQUENCE [LARGE SCALE GENOMIC DNA]</scope>
    <source>
        <strain evidence="1 2">D15-8W</strain>
    </source>
</reference>
<dbReference type="AlphaFoldDB" id="N6X106"/>
<comment type="caution">
    <text evidence="1">The sequence shown here is derived from an EMBL/GenBank/DDBJ whole genome shotgun (WGS) entry which is preliminary data.</text>
</comment>
<sequence>MTVEKRPVEEVIKELGLPPESKFLGYVIHLPNEDEFLGFIKETSAAVKRGFVKTPQAAKVYHSYKRALRDAGKCKQKAEPNLLFDIGTQFAAVPVD</sequence>
<organism evidence="1 2">
    <name type="scientific">Marinobacter nanhaiticus D15-8W</name>
    <dbReference type="NCBI Taxonomy" id="626887"/>
    <lineage>
        <taxon>Bacteria</taxon>
        <taxon>Pseudomonadati</taxon>
        <taxon>Pseudomonadota</taxon>
        <taxon>Gammaproteobacteria</taxon>
        <taxon>Pseudomonadales</taxon>
        <taxon>Marinobacteraceae</taxon>
        <taxon>Marinobacter</taxon>
    </lineage>
</organism>
<name>N6X106_9GAMM</name>
<evidence type="ECO:0000313" key="1">
    <source>
        <dbReference type="EMBL" id="ENO17117.1"/>
    </source>
</evidence>
<dbReference type="OrthoDB" id="6708108at2"/>
<dbReference type="STRING" id="626887.J057_00589"/>
<dbReference type="HOGENOM" id="CLU_165901_0_0_6"/>
<gene>
    <name evidence="1" type="ORF">J057_00589</name>
</gene>
<protein>
    <submittedName>
        <fullName evidence="1">Uncharacterized protein</fullName>
    </submittedName>
</protein>
<dbReference type="EMBL" id="APLQ01000005">
    <property type="protein sequence ID" value="ENO17117.1"/>
    <property type="molecule type" value="Genomic_DNA"/>
</dbReference>
<dbReference type="RefSeq" id="WP_004578769.1">
    <property type="nucleotide sequence ID" value="NZ_AP028879.1"/>
</dbReference>
<dbReference type="Proteomes" id="UP000013165">
    <property type="component" value="Unassembled WGS sequence"/>
</dbReference>
<accession>N6X106</accession>
<proteinExistence type="predicted"/>
<dbReference type="eggNOG" id="ENOG5033HWM">
    <property type="taxonomic scope" value="Bacteria"/>
</dbReference>
<evidence type="ECO:0000313" key="2">
    <source>
        <dbReference type="Proteomes" id="UP000013165"/>
    </source>
</evidence>
<keyword evidence="2" id="KW-1185">Reference proteome</keyword>